<dbReference type="Proteomes" id="UP000284250">
    <property type="component" value="Unassembled WGS sequence"/>
</dbReference>
<dbReference type="SUPFAM" id="SSF48403">
    <property type="entry name" value="Ankyrin repeat"/>
    <property type="match status" value="1"/>
</dbReference>
<evidence type="ECO:0000313" key="5">
    <source>
        <dbReference type="Proteomes" id="UP000284250"/>
    </source>
</evidence>
<sequence>MTGRAAGRLSGRSPEQLAAKMLPYGHFAFLLLQFPGMKKLLLAFALFLAAGSIARAQTTPTQKVYAAVAKNQPAEVATLLAAGADANAPVEMMPGFPTTFLIIAASNGHLDVVKALLKNKAQIDKTDSFAMTPLMAAAANGSLDVVEFLLASGANPKARDKDGKDVLAAAKEGENEAVIKLIKSKL</sequence>
<evidence type="ECO:0000256" key="1">
    <source>
        <dbReference type="ARBA" id="ARBA00022737"/>
    </source>
</evidence>
<dbReference type="Gene3D" id="1.25.40.20">
    <property type="entry name" value="Ankyrin repeat-containing domain"/>
    <property type="match status" value="1"/>
</dbReference>
<evidence type="ECO:0000313" key="4">
    <source>
        <dbReference type="EMBL" id="RIY09802.1"/>
    </source>
</evidence>
<proteinExistence type="predicted"/>
<dbReference type="OrthoDB" id="1524550at2"/>
<reference evidence="4 5" key="1">
    <citation type="submission" date="2019-01" db="EMBL/GenBank/DDBJ databases">
        <title>Hymenobacter humicola sp. nov., isolated from soils in Antarctica.</title>
        <authorList>
            <person name="Sedlacek I."/>
            <person name="Holochova P."/>
            <person name="Kralova S."/>
            <person name="Pantucek R."/>
            <person name="Stankova E."/>
            <person name="Vrbovska V."/>
            <person name="Kristofova L."/>
            <person name="Svec P."/>
            <person name="Busse H.-J."/>
        </authorList>
    </citation>
    <scope>NUCLEOTIDE SEQUENCE [LARGE SCALE GENOMIC DNA]</scope>
    <source>
        <strain evidence="4 5">CCM 8852</strain>
    </source>
</reference>
<dbReference type="SMART" id="SM00248">
    <property type="entry name" value="ANK"/>
    <property type="match status" value="2"/>
</dbReference>
<feature type="repeat" description="ANK" evidence="3">
    <location>
        <begin position="96"/>
        <end position="128"/>
    </location>
</feature>
<keyword evidence="1" id="KW-0677">Repeat</keyword>
<dbReference type="EMBL" id="QYCN01000015">
    <property type="protein sequence ID" value="RIY09802.1"/>
    <property type="molecule type" value="Genomic_DNA"/>
</dbReference>
<keyword evidence="5" id="KW-1185">Reference proteome</keyword>
<evidence type="ECO:0000256" key="2">
    <source>
        <dbReference type="ARBA" id="ARBA00023043"/>
    </source>
</evidence>
<comment type="caution">
    <text evidence="4">The sequence shown here is derived from an EMBL/GenBank/DDBJ whole genome shotgun (WGS) entry which is preliminary data.</text>
</comment>
<dbReference type="Pfam" id="PF12796">
    <property type="entry name" value="Ank_2"/>
    <property type="match status" value="1"/>
</dbReference>
<organism evidence="4 5">
    <name type="scientific">Hymenobacter rubripertinctus</name>
    <dbReference type="NCBI Taxonomy" id="2029981"/>
    <lineage>
        <taxon>Bacteria</taxon>
        <taxon>Pseudomonadati</taxon>
        <taxon>Bacteroidota</taxon>
        <taxon>Cytophagia</taxon>
        <taxon>Cytophagales</taxon>
        <taxon>Hymenobacteraceae</taxon>
        <taxon>Hymenobacter</taxon>
    </lineage>
</organism>
<protein>
    <submittedName>
        <fullName evidence="4">Ankyrin repeat domain-containing protein</fullName>
    </submittedName>
</protein>
<evidence type="ECO:0000256" key="3">
    <source>
        <dbReference type="PROSITE-ProRule" id="PRU00023"/>
    </source>
</evidence>
<keyword evidence="2 3" id="KW-0040">ANK repeat</keyword>
<dbReference type="AlphaFoldDB" id="A0A418QXC5"/>
<dbReference type="PANTHER" id="PTHR24171">
    <property type="entry name" value="ANKYRIN REPEAT DOMAIN-CONTAINING PROTEIN 39-RELATED"/>
    <property type="match status" value="1"/>
</dbReference>
<gene>
    <name evidence="4" type="ORF">D0T11_11565</name>
</gene>
<dbReference type="PROSITE" id="PS50088">
    <property type="entry name" value="ANK_REPEAT"/>
    <property type="match status" value="2"/>
</dbReference>
<dbReference type="PANTHER" id="PTHR24171:SF9">
    <property type="entry name" value="ANKYRIN REPEAT DOMAIN-CONTAINING PROTEIN 39"/>
    <property type="match status" value="1"/>
</dbReference>
<dbReference type="PROSITE" id="PS50297">
    <property type="entry name" value="ANK_REP_REGION"/>
    <property type="match status" value="1"/>
</dbReference>
<accession>A0A418QXC5</accession>
<dbReference type="InterPro" id="IPR036770">
    <property type="entry name" value="Ankyrin_rpt-contain_sf"/>
</dbReference>
<feature type="repeat" description="ANK" evidence="3">
    <location>
        <begin position="129"/>
        <end position="161"/>
    </location>
</feature>
<dbReference type="InterPro" id="IPR002110">
    <property type="entry name" value="Ankyrin_rpt"/>
</dbReference>
<name>A0A418QXC5_9BACT</name>